<keyword evidence="5" id="KW-0969">Cilium</keyword>
<evidence type="ECO:0000256" key="10">
    <source>
        <dbReference type="ARBA" id="ARBA00041080"/>
    </source>
</evidence>
<reference evidence="11 12" key="2">
    <citation type="journal article" date="2021" name="Genomics">
        <title>High-quality reference genome for Clonorchis sinensis.</title>
        <authorList>
            <person name="Young N.D."/>
            <person name="Stroehlein A.J."/>
            <person name="Kinkar L."/>
            <person name="Wang T."/>
            <person name="Sohn W.M."/>
            <person name="Chang B.C.H."/>
            <person name="Kaur P."/>
            <person name="Weisz D."/>
            <person name="Dudchenko O."/>
            <person name="Aiden E.L."/>
            <person name="Korhonen P.K."/>
            <person name="Gasser R.B."/>
        </authorList>
    </citation>
    <scope>NUCLEOTIDE SEQUENCE [LARGE SCALE GENOMIC DNA]</scope>
    <source>
        <strain evidence="11">Cs-k2</strain>
    </source>
</reference>
<evidence type="ECO:0000256" key="6">
    <source>
        <dbReference type="ARBA" id="ARBA00023212"/>
    </source>
</evidence>
<dbReference type="InterPro" id="IPR006802">
    <property type="entry name" value="Radial_spoke"/>
</dbReference>
<keyword evidence="3" id="KW-0970">Cilium biogenesis/degradation</keyword>
<dbReference type="GO" id="GO:0001534">
    <property type="term" value="C:radial spoke"/>
    <property type="evidence" value="ECO:0007669"/>
    <property type="project" value="InterPro"/>
</dbReference>
<dbReference type="EMBL" id="NIRI02000042">
    <property type="protein sequence ID" value="KAG5450891.1"/>
    <property type="molecule type" value="Genomic_DNA"/>
</dbReference>
<proteinExistence type="inferred from homology"/>
<reference evidence="11 12" key="1">
    <citation type="journal article" date="2018" name="Biotechnol. Adv.">
        <title>Improved genomic resources and new bioinformatic workflow for the carcinogenic parasite Clonorchis sinensis: Biotechnological implications.</title>
        <authorList>
            <person name="Wang D."/>
            <person name="Korhonen P.K."/>
            <person name="Gasser R.B."/>
            <person name="Young N.D."/>
        </authorList>
    </citation>
    <scope>NUCLEOTIDE SEQUENCE [LARGE SCALE GENOMIC DNA]</scope>
    <source>
        <strain evidence="11">Cs-k2</strain>
    </source>
</reference>
<dbReference type="Pfam" id="PF04712">
    <property type="entry name" value="Radial_spoke"/>
    <property type="match status" value="1"/>
</dbReference>
<comment type="similarity">
    <text evidence="9">Belongs to the flagellar radial spoke RSP9 family.</text>
</comment>
<name>A0A8T1MQ54_CLOSI</name>
<evidence type="ECO:0000256" key="1">
    <source>
        <dbReference type="ARBA" id="ARBA00004611"/>
    </source>
</evidence>
<keyword evidence="4" id="KW-0282">Flagellum</keyword>
<comment type="subcellular location">
    <subcellularLocation>
        <location evidence="8">Cell projection</location>
        <location evidence="8">Kinocilium</location>
    </subcellularLocation>
    <subcellularLocation>
        <location evidence="1">Cytoplasm</location>
        <location evidence="1">Cytoskeleton</location>
        <location evidence="1">Flagellum axoneme</location>
    </subcellularLocation>
</comment>
<keyword evidence="6" id="KW-0206">Cytoskeleton</keyword>
<evidence type="ECO:0000256" key="9">
    <source>
        <dbReference type="ARBA" id="ARBA00038319"/>
    </source>
</evidence>
<gene>
    <name evidence="11" type="ORF">CSKR_109271</name>
</gene>
<evidence type="ECO:0000313" key="12">
    <source>
        <dbReference type="Proteomes" id="UP000286415"/>
    </source>
</evidence>
<dbReference type="PANTHER" id="PTHR22069:SF0">
    <property type="entry name" value="RADIAL SPOKE HEAD PROTEIN 9 HOMOLOG"/>
    <property type="match status" value="1"/>
</dbReference>
<evidence type="ECO:0000256" key="5">
    <source>
        <dbReference type="ARBA" id="ARBA00023069"/>
    </source>
</evidence>
<protein>
    <recommendedName>
        <fullName evidence="10">Radial spoke head protein 9 homolog</fullName>
    </recommendedName>
</protein>
<keyword evidence="12" id="KW-1185">Reference proteome</keyword>
<accession>A0A8T1MQ54</accession>
<evidence type="ECO:0000256" key="8">
    <source>
        <dbReference type="ARBA" id="ARBA00037822"/>
    </source>
</evidence>
<evidence type="ECO:0000256" key="3">
    <source>
        <dbReference type="ARBA" id="ARBA00022794"/>
    </source>
</evidence>
<organism evidence="11 12">
    <name type="scientific">Clonorchis sinensis</name>
    <name type="common">Chinese liver fluke</name>
    <dbReference type="NCBI Taxonomy" id="79923"/>
    <lineage>
        <taxon>Eukaryota</taxon>
        <taxon>Metazoa</taxon>
        <taxon>Spiralia</taxon>
        <taxon>Lophotrochozoa</taxon>
        <taxon>Platyhelminthes</taxon>
        <taxon>Trematoda</taxon>
        <taxon>Digenea</taxon>
        <taxon>Opisthorchiida</taxon>
        <taxon>Opisthorchiata</taxon>
        <taxon>Opisthorchiidae</taxon>
        <taxon>Clonorchis</taxon>
    </lineage>
</organism>
<dbReference type="InterPro" id="IPR055316">
    <property type="entry name" value="RSP9"/>
</dbReference>
<evidence type="ECO:0000256" key="2">
    <source>
        <dbReference type="ARBA" id="ARBA00022490"/>
    </source>
</evidence>
<dbReference type="OrthoDB" id="10258956at2759"/>
<keyword evidence="7" id="KW-0966">Cell projection</keyword>
<keyword evidence="2" id="KW-0963">Cytoplasm</keyword>
<evidence type="ECO:0000256" key="4">
    <source>
        <dbReference type="ARBA" id="ARBA00022846"/>
    </source>
</evidence>
<evidence type="ECO:0000256" key="7">
    <source>
        <dbReference type="ARBA" id="ARBA00023273"/>
    </source>
</evidence>
<sequence>MDANDLHLNIDYVGSCGVVLTPEQKATLQTSLTILRHENDFTNVLFWGIIRGVSGDYFIAQGMGKDAITDRKTLYRYKDCLVWGLLPVPGKSDIEKSKYFKGRFTGDPSYECEFVDIRQRPGEEGDEIEERENLITMKEEDRLAATIERIERDVSIVPRGAYMRLSSGQVIRNKNFEGLTVAEASKLLSYFHFRPPIHLPHKPLLDRARLDKAIDFLDTIEDDNPKGCWSITLERGSRLVLVKSLLWLGYVLYHLPGTNKYGSIYVGTGEYNVDLPFML</sequence>
<dbReference type="AlphaFoldDB" id="A0A8T1MQ54"/>
<dbReference type="GO" id="GO:0035082">
    <property type="term" value="P:axoneme assembly"/>
    <property type="evidence" value="ECO:0007669"/>
    <property type="project" value="InterPro"/>
</dbReference>
<dbReference type="GO" id="GO:0044458">
    <property type="term" value="P:motile cilium assembly"/>
    <property type="evidence" value="ECO:0007669"/>
    <property type="project" value="TreeGrafter"/>
</dbReference>
<evidence type="ECO:0000313" key="11">
    <source>
        <dbReference type="EMBL" id="KAG5450891.1"/>
    </source>
</evidence>
<dbReference type="GO" id="GO:0060294">
    <property type="term" value="P:cilium movement involved in cell motility"/>
    <property type="evidence" value="ECO:0007669"/>
    <property type="project" value="InterPro"/>
</dbReference>
<dbReference type="PANTHER" id="PTHR22069">
    <property type="entry name" value="MITOCHONDRIAL RIBOSOMAL PROTEIN S18"/>
    <property type="match status" value="1"/>
</dbReference>
<dbReference type="GO" id="GO:0060091">
    <property type="term" value="C:kinocilium"/>
    <property type="evidence" value="ECO:0007669"/>
    <property type="project" value="UniProtKB-SubCell"/>
</dbReference>
<comment type="caution">
    <text evidence="11">The sequence shown here is derived from an EMBL/GenBank/DDBJ whole genome shotgun (WGS) entry which is preliminary data.</text>
</comment>
<dbReference type="Proteomes" id="UP000286415">
    <property type="component" value="Unassembled WGS sequence"/>
</dbReference>